<dbReference type="EMBL" id="BMMZ01000005">
    <property type="protein sequence ID" value="GGL66035.1"/>
    <property type="molecule type" value="Genomic_DNA"/>
</dbReference>
<reference evidence="1" key="1">
    <citation type="journal article" date="2014" name="Int. J. Syst. Evol. Microbiol.">
        <title>Complete genome sequence of Corynebacterium casei LMG S-19264T (=DSM 44701T), isolated from a smear-ripened cheese.</title>
        <authorList>
            <consortium name="US DOE Joint Genome Institute (JGI-PGF)"/>
            <person name="Walter F."/>
            <person name="Albersmeier A."/>
            <person name="Kalinowski J."/>
            <person name="Ruckert C."/>
        </authorList>
    </citation>
    <scope>NUCLEOTIDE SEQUENCE</scope>
    <source>
        <strain evidence="1">CGMCC 4.7306</strain>
    </source>
</reference>
<reference evidence="1" key="2">
    <citation type="submission" date="2020-09" db="EMBL/GenBank/DDBJ databases">
        <authorList>
            <person name="Sun Q."/>
            <person name="Zhou Y."/>
        </authorList>
    </citation>
    <scope>NUCLEOTIDE SEQUENCE</scope>
    <source>
        <strain evidence="1">CGMCC 4.7306</strain>
    </source>
</reference>
<name>A0A917W5P2_9ACTN</name>
<gene>
    <name evidence="1" type="ORF">GCM10011575_25630</name>
</gene>
<evidence type="ECO:0000313" key="1">
    <source>
        <dbReference type="EMBL" id="GGL66035.1"/>
    </source>
</evidence>
<sequence>MQLNASAVEAREHPTFGPQVAISASATSGRYWRPAHGRLRVMIGGSFEHSERTSARIVEVLSAVTAQLGHRGESEIDASQPGRITATWQSASIPLAELLQRAAEAVREVDPAAVVELEDETNQ</sequence>
<dbReference type="RefSeq" id="WP_188895721.1">
    <property type="nucleotide sequence ID" value="NZ_BMMZ01000005.1"/>
</dbReference>
<protein>
    <submittedName>
        <fullName evidence="1">Uncharacterized protein</fullName>
    </submittedName>
</protein>
<organism evidence="1 2">
    <name type="scientific">Microlunatus endophyticus</name>
    <dbReference type="NCBI Taxonomy" id="1716077"/>
    <lineage>
        <taxon>Bacteria</taxon>
        <taxon>Bacillati</taxon>
        <taxon>Actinomycetota</taxon>
        <taxon>Actinomycetes</taxon>
        <taxon>Propionibacteriales</taxon>
        <taxon>Propionibacteriaceae</taxon>
        <taxon>Microlunatus</taxon>
    </lineage>
</organism>
<dbReference type="Proteomes" id="UP000613840">
    <property type="component" value="Unassembled WGS sequence"/>
</dbReference>
<proteinExistence type="predicted"/>
<comment type="caution">
    <text evidence="1">The sequence shown here is derived from an EMBL/GenBank/DDBJ whole genome shotgun (WGS) entry which is preliminary data.</text>
</comment>
<accession>A0A917W5P2</accession>
<evidence type="ECO:0000313" key="2">
    <source>
        <dbReference type="Proteomes" id="UP000613840"/>
    </source>
</evidence>
<keyword evidence="2" id="KW-1185">Reference proteome</keyword>
<dbReference type="AlphaFoldDB" id="A0A917W5P2"/>